<dbReference type="AlphaFoldDB" id="A0A1I5V1W5"/>
<dbReference type="InterPro" id="IPR020568">
    <property type="entry name" value="Ribosomal_Su5_D2-typ_SF"/>
</dbReference>
<keyword evidence="5" id="KW-0812">Transmembrane</keyword>
<dbReference type="InterPro" id="IPR036554">
    <property type="entry name" value="GHMP_kinase_C_sf"/>
</dbReference>
<evidence type="ECO:0000256" key="5">
    <source>
        <dbReference type="SAM" id="Phobius"/>
    </source>
</evidence>
<dbReference type="InterPro" id="IPR019539">
    <property type="entry name" value="GalKase_N"/>
</dbReference>
<keyword evidence="4" id="KW-0067">ATP-binding</keyword>
<keyword evidence="9" id="KW-1185">Reference proteome</keyword>
<feature type="domain" description="Galactokinase N-terminal" evidence="7">
    <location>
        <begin position="93"/>
        <end position="143"/>
    </location>
</feature>
<dbReference type="PRINTS" id="PR00959">
    <property type="entry name" value="MEVGALKINASE"/>
</dbReference>
<dbReference type="Gene3D" id="3.30.70.890">
    <property type="entry name" value="GHMP kinase, C-terminal domain"/>
    <property type="match status" value="1"/>
</dbReference>
<evidence type="ECO:0000256" key="1">
    <source>
        <dbReference type="ARBA" id="ARBA00006566"/>
    </source>
</evidence>
<proteinExistence type="inferred from homology"/>
<dbReference type="GO" id="GO:0004335">
    <property type="term" value="F:galactokinase activity"/>
    <property type="evidence" value="ECO:0007669"/>
    <property type="project" value="InterPro"/>
</dbReference>
<dbReference type="SUPFAM" id="SSF55060">
    <property type="entry name" value="GHMP Kinase, C-terminal domain"/>
    <property type="match status" value="1"/>
</dbReference>
<keyword evidence="5" id="KW-1133">Transmembrane helix</keyword>
<evidence type="ECO:0000313" key="9">
    <source>
        <dbReference type="Proteomes" id="UP000198577"/>
    </source>
</evidence>
<gene>
    <name evidence="8" type="ORF">SAMN05444406_10957</name>
</gene>
<dbReference type="InterPro" id="IPR014721">
    <property type="entry name" value="Ribsml_uS5_D2-typ_fold_subgr"/>
</dbReference>
<dbReference type="PANTHER" id="PTHR10457">
    <property type="entry name" value="MEVALONATE KINASE/GALACTOKINASE"/>
    <property type="match status" value="1"/>
</dbReference>
<dbReference type="InterPro" id="IPR006204">
    <property type="entry name" value="GHMP_kinase_N_dom"/>
</dbReference>
<evidence type="ECO:0000259" key="6">
    <source>
        <dbReference type="Pfam" id="PF00288"/>
    </source>
</evidence>
<evidence type="ECO:0000313" key="8">
    <source>
        <dbReference type="EMBL" id="SFQ01471.1"/>
    </source>
</evidence>
<organism evidence="8 9">
    <name type="scientific">Caldicoprobacter faecalis</name>
    <dbReference type="NCBI Taxonomy" id="937334"/>
    <lineage>
        <taxon>Bacteria</taxon>
        <taxon>Bacillati</taxon>
        <taxon>Bacillota</taxon>
        <taxon>Clostridia</taxon>
        <taxon>Caldicoprobacterales</taxon>
        <taxon>Caldicoprobacteraceae</taxon>
        <taxon>Caldicoprobacter</taxon>
    </lineage>
</organism>
<dbReference type="EMBL" id="FOXR01000009">
    <property type="protein sequence ID" value="SFQ01471.1"/>
    <property type="molecule type" value="Genomic_DNA"/>
</dbReference>
<dbReference type="Pfam" id="PF10509">
    <property type="entry name" value="GalKase_gal_bdg"/>
    <property type="match status" value="1"/>
</dbReference>
<evidence type="ECO:0000256" key="4">
    <source>
        <dbReference type="ARBA" id="ARBA00022840"/>
    </source>
</evidence>
<dbReference type="STRING" id="937334.SAMN05444406_10957"/>
<dbReference type="PRINTS" id="PR00473">
    <property type="entry name" value="GALCTOKINASE"/>
</dbReference>
<reference evidence="8 9" key="1">
    <citation type="submission" date="2016-10" db="EMBL/GenBank/DDBJ databases">
        <authorList>
            <person name="de Groot N.N."/>
        </authorList>
    </citation>
    <scope>NUCLEOTIDE SEQUENCE [LARGE SCALE GENOMIC DNA]</scope>
    <source>
        <strain evidence="8 9">DSM 20678</strain>
    </source>
</reference>
<keyword evidence="3 8" id="KW-0808">Transferase</keyword>
<feature type="transmembrane region" description="Helical" evidence="5">
    <location>
        <begin position="6"/>
        <end position="26"/>
    </location>
</feature>
<protein>
    <submittedName>
        <fullName evidence="8">Galactokinase</fullName>
    </submittedName>
</protein>
<evidence type="ECO:0000256" key="3">
    <source>
        <dbReference type="ARBA" id="ARBA00022777"/>
    </source>
</evidence>
<dbReference type="Proteomes" id="UP000198577">
    <property type="component" value="Unassembled WGS sequence"/>
</dbReference>
<evidence type="ECO:0000256" key="2">
    <source>
        <dbReference type="ARBA" id="ARBA00022741"/>
    </source>
</evidence>
<dbReference type="SUPFAM" id="SSF54211">
    <property type="entry name" value="Ribosomal protein S5 domain 2-like"/>
    <property type="match status" value="1"/>
</dbReference>
<keyword evidence="2" id="KW-0547">Nucleotide-binding</keyword>
<dbReference type="GO" id="GO:0005524">
    <property type="term" value="F:ATP binding"/>
    <property type="evidence" value="ECO:0007669"/>
    <property type="project" value="UniProtKB-KW"/>
</dbReference>
<dbReference type="PANTHER" id="PTHR10457:SF7">
    <property type="entry name" value="GALACTOKINASE-RELATED"/>
    <property type="match status" value="1"/>
</dbReference>
<dbReference type="Gene3D" id="3.30.230.10">
    <property type="match status" value="1"/>
</dbReference>
<evidence type="ECO:0000259" key="7">
    <source>
        <dbReference type="Pfam" id="PF10509"/>
    </source>
</evidence>
<dbReference type="GO" id="GO:0006012">
    <property type="term" value="P:galactose metabolic process"/>
    <property type="evidence" value="ECO:0007669"/>
    <property type="project" value="InterPro"/>
</dbReference>
<dbReference type="GO" id="GO:0005829">
    <property type="term" value="C:cytosol"/>
    <property type="evidence" value="ECO:0007669"/>
    <property type="project" value="TreeGrafter"/>
</dbReference>
<sequence>MDVWVTASLYLMWFTGGVIHAVYQLINRRHVSKYAIQMKRFKLGGKGAMITLELLKEKLNSPKGRVLLAKLYGQAPEIIEKQINRYVQAVVRYRQFFPHESQKGFYMFSTPGRTEIGGNHTDHNAGRVLAAGVSLDAIAVATPSPDYVIRVYSEGYPEPFVVELDSLAPRKEEEGTTSALIRGIASRMRELGYRIGGFNAYITSEVLGGSGLSSSACIEVLLGNIINHLYNDGKIDEILLAKIGQYAENVYFNKPCGLMDQIACAVGGFVTIDFKDFDNPVVRKIDFDFAAQNYSLLVINTGGSHADLTDDYASVPREMKAVASALGKKVCRELTMEEVIQNIPKLRARVGDRAILRAMHFLSEDQRVAQQVEALERGNFDEFLRLVNESGNSSWKWLQNCYTTKNPHEQGITLALSVTENFLKGGGKGACRVHGGGFAGTVLVFMPNELLDEYVGLMEGIFGKGSVTVLSIRPYGTLCINLVI</sequence>
<accession>A0A1I5V1W5</accession>
<name>A0A1I5V1W5_9FIRM</name>
<dbReference type="InterPro" id="IPR000705">
    <property type="entry name" value="Galactokinase"/>
</dbReference>
<comment type="similarity">
    <text evidence="1">Belongs to the GHMP kinase family. GalK subfamily.</text>
</comment>
<keyword evidence="5" id="KW-0472">Membrane</keyword>
<dbReference type="Pfam" id="PF00288">
    <property type="entry name" value="GHMP_kinases_N"/>
    <property type="match status" value="1"/>
</dbReference>
<feature type="domain" description="GHMP kinase N-terminal" evidence="6">
    <location>
        <begin position="180"/>
        <end position="268"/>
    </location>
</feature>
<keyword evidence="3 8" id="KW-0418">Kinase</keyword>